<name>A0A8J3CND8_9BURK</name>
<dbReference type="EMBL" id="BMZG01000005">
    <property type="protein sequence ID" value="GHA72052.1"/>
    <property type="molecule type" value="Genomic_DNA"/>
</dbReference>
<dbReference type="Proteomes" id="UP000614287">
    <property type="component" value="Unassembled WGS sequence"/>
</dbReference>
<keyword evidence="1" id="KW-1133">Transmembrane helix</keyword>
<dbReference type="GO" id="GO:0005543">
    <property type="term" value="F:phospholipid binding"/>
    <property type="evidence" value="ECO:0007669"/>
    <property type="project" value="TreeGrafter"/>
</dbReference>
<dbReference type="InterPro" id="IPR052336">
    <property type="entry name" value="MlaD_Phospholipid_Transporter"/>
</dbReference>
<evidence type="ECO:0000313" key="4">
    <source>
        <dbReference type="Proteomes" id="UP000614287"/>
    </source>
</evidence>
<feature type="domain" description="Mce/MlaD" evidence="2">
    <location>
        <begin position="39"/>
        <end position="118"/>
    </location>
</feature>
<dbReference type="PANTHER" id="PTHR33371">
    <property type="entry name" value="INTERMEMBRANE PHOSPHOLIPID TRANSPORT SYSTEM BINDING PROTEIN MLAD-RELATED"/>
    <property type="match status" value="1"/>
</dbReference>
<sequence length="162" mass="17546">MQQKRIDVWVGLFVLLGAIALVALVLRVGGKGGFNSSDTYELRANITEIGNLKVRSPVKLAGVTVGRVEKITLNNLDSVYKAEVVISISTAVTLPKDTSLAINTSGLIGEQYVHLTQGFEQDKLVAGDEIERTEQAMGLEDLVRTFISNKVDETAATDVEKK</sequence>
<reference evidence="3" key="2">
    <citation type="submission" date="2020-09" db="EMBL/GenBank/DDBJ databases">
        <authorList>
            <person name="Sun Q."/>
            <person name="Kim S."/>
        </authorList>
    </citation>
    <scope>NUCLEOTIDE SEQUENCE</scope>
    <source>
        <strain evidence="3">KCTC 32501</strain>
    </source>
</reference>
<dbReference type="InterPro" id="IPR030970">
    <property type="entry name" value="ABC_MlaD"/>
</dbReference>
<comment type="caution">
    <text evidence="3">The sequence shown here is derived from an EMBL/GenBank/DDBJ whole genome shotgun (WGS) entry which is preliminary data.</text>
</comment>
<reference evidence="3" key="1">
    <citation type="journal article" date="2014" name="Int. J. Syst. Evol. Microbiol.">
        <title>Complete genome sequence of Corynebacterium casei LMG S-19264T (=DSM 44701T), isolated from a smear-ripened cheese.</title>
        <authorList>
            <consortium name="US DOE Joint Genome Institute (JGI-PGF)"/>
            <person name="Walter F."/>
            <person name="Albersmeier A."/>
            <person name="Kalinowski J."/>
            <person name="Ruckert C."/>
        </authorList>
    </citation>
    <scope>NUCLEOTIDE SEQUENCE</scope>
    <source>
        <strain evidence="3">KCTC 32501</strain>
    </source>
</reference>
<evidence type="ECO:0000256" key="1">
    <source>
        <dbReference type="SAM" id="Phobius"/>
    </source>
</evidence>
<dbReference type="Pfam" id="PF02470">
    <property type="entry name" value="MlaD"/>
    <property type="match status" value="1"/>
</dbReference>
<dbReference type="RefSeq" id="WP_189492871.1">
    <property type="nucleotide sequence ID" value="NZ_BMZG01000005.1"/>
</dbReference>
<accession>A0A8J3CND8</accession>
<evidence type="ECO:0000313" key="3">
    <source>
        <dbReference type="EMBL" id="GHA72052.1"/>
    </source>
</evidence>
<dbReference type="AlphaFoldDB" id="A0A8J3CND8"/>
<proteinExistence type="predicted"/>
<keyword evidence="1" id="KW-0812">Transmembrane</keyword>
<gene>
    <name evidence="3" type="ORF">GCM10009007_11240</name>
</gene>
<evidence type="ECO:0000259" key="2">
    <source>
        <dbReference type="Pfam" id="PF02470"/>
    </source>
</evidence>
<dbReference type="PANTHER" id="PTHR33371:SF4">
    <property type="entry name" value="INTERMEMBRANE PHOSPHOLIPID TRANSPORT SYSTEM BINDING PROTEIN MLAD"/>
    <property type="match status" value="1"/>
</dbReference>
<keyword evidence="4" id="KW-1185">Reference proteome</keyword>
<protein>
    <submittedName>
        <fullName evidence="3">Outer membrane lipid asymmetry maintenance protein MlaD</fullName>
    </submittedName>
</protein>
<keyword evidence="1" id="KW-0472">Membrane</keyword>
<feature type="transmembrane region" description="Helical" evidence="1">
    <location>
        <begin position="6"/>
        <end position="26"/>
    </location>
</feature>
<dbReference type="NCBIfam" id="TIGR04430">
    <property type="entry name" value="OM_asym_MlaD"/>
    <property type="match status" value="1"/>
</dbReference>
<dbReference type="InterPro" id="IPR003399">
    <property type="entry name" value="Mce/MlaD"/>
</dbReference>
<organism evidence="3 4">
    <name type="scientific">Formosimonas limnophila</name>
    <dbReference type="NCBI Taxonomy" id="1384487"/>
    <lineage>
        <taxon>Bacteria</taxon>
        <taxon>Pseudomonadati</taxon>
        <taxon>Pseudomonadota</taxon>
        <taxon>Betaproteobacteria</taxon>
        <taxon>Burkholderiales</taxon>
        <taxon>Burkholderiaceae</taxon>
        <taxon>Formosimonas</taxon>
    </lineage>
</organism>
<dbReference type="GO" id="GO:0005548">
    <property type="term" value="F:phospholipid transporter activity"/>
    <property type="evidence" value="ECO:0007669"/>
    <property type="project" value="TreeGrafter"/>
</dbReference>